<keyword evidence="2" id="KW-1185">Reference proteome</keyword>
<dbReference type="Proteomes" id="UP001445076">
    <property type="component" value="Unassembled WGS sequence"/>
</dbReference>
<evidence type="ECO:0000313" key="2">
    <source>
        <dbReference type="Proteomes" id="UP001445076"/>
    </source>
</evidence>
<feature type="non-terminal residue" evidence="1">
    <location>
        <position position="1"/>
    </location>
</feature>
<accession>A0AAW0X2T0</accession>
<gene>
    <name evidence="1" type="ORF">OTU49_003990</name>
</gene>
<evidence type="ECO:0000313" key="1">
    <source>
        <dbReference type="EMBL" id="KAK8738656.1"/>
    </source>
</evidence>
<feature type="non-terminal residue" evidence="1">
    <location>
        <position position="265"/>
    </location>
</feature>
<dbReference type="AlphaFoldDB" id="A0AAW0X2T0"/>
<organism evidence="1 2">
    <name type="scientific">Cherax quadricarinatus</name>
    <name type="common">Australian red claw crayfish</name>
    <dbReference type="NCBI Taxonomy" id="27406"/>
    <lineage>
        <taxon>Eukaryota</taxon>
        <taxon>Metazoa</taxon>
        <taxon>Ecdysozoa</taxon>
        <taxon>Arthropoda</taxon>
        <taxon>Crustacea</taxon>
        <taxon>Multicrustacea</taxon>
        <taxon>Malacostraca</taxon>
        <taxon>Eumalacostraca</taxon>
        <taxon>Eucarida</taxon>
        <taxon>Decapoda</taxon>
        <taxon>Pleocyemata</taxon>
        <taxon>Astacidea</taxon>
        <taxon>Parastacoidea</taxon>
        <taxon>Parastacidae</taxon>
        <taxon>Cherax</taxon>
    </lineage>
</organism>
<reference evidence="1 2" key="1">
    <citation type="journal article" date="2024" name="BMC Genomics">
        <title>Genome assembly of redclaw crayfish (Cherax quadricarinatus) provides insights into its immune adaptation and hypoxia tolerance.</title>
        <authorList>
            <person name="Liu Z."/>
            <person name="Zheng J."/>
            <person name="Li H."/>
            <person name="Fang K."/>
            <person name="Wang S."/>
            <person name="He J."/>
            <person name="Zhou D."/>
            <person name="Weng S."/>
            <person name="Chi M."/>
            <person name="Gu Z."/>
            <person name="He J."/>
            <person name="Li F."/>
            <person name="Wang M."/>
        </authorList>
    </citation>
    <scope>NUCLEOTIDE SEQUENCE [LARGE SCALE GENOMIC DNA]</scope>
    <source>
        <strain evidence="1">ZL_2023a</strain>
    </source>
</reference>
<comment type="caution">
    <text evidence="1">The sequence shown here is derived from an EMBL/GenBank/DDBJ whole genome shotgun (WGS) entry which is preliminary data.</text>
</comment>
<proteinExistence type="predicted"/>
<protein>
    <submittedName>
        <fullName evidence="1">Uncharacterized protein</fullName>
    </submittedName>
</protein>
<dbReference type="EMBL" id="JARKIK010000039">
    <property type="protein sequence ID" value="KAK8738656.1"/>
    <property type="molecule type" value="Genomic_DNA"/>
</dbReference>
<name>A0AAW0X2T0_CHEQU</name>
<sequence length="265" mass="28902">QVESSGRTVEVWVGMMPEEQRTCIKAGVVLETPTLAPTHHLLLLCPAPTPELTIQLMGLEEHEGPYVRMGQISGPGGVGVQVGSGRLQPLDTPPALTLTADVEKEVLEILIDWQSRSLAQFKEEFVSRGRAVAGAVWGLHSTKVRVEGALGLWPMVVDTHQLLQEAFHLTAFGSTQLVLTVVEIGPLNIRQLLQVSDSVVKIYLQPLLDHSAVTLDKTLEVTHGSLNDVFVVVNNLVKDIVQNIAEAYDLLEDEVSEAVETLEEV</sequence>